<accession>A0A1L3KS43</accession>
<dbReference type="Proteomes" id="UP000009375">
    <property type="component" value="Unassembled WGS sequence"/>
</dbReference>
<reference evidence="1" key="2">
    <citation type="submission" date="2016-10" db="EMBL/GenBank/DDBJ databases">
        <title>New CRISPR-Cas systems from uncultivated microbes.</title>
        <authorList>
            <person name="Burstein D."/>
            <person name="Harrington L.B."/>
            <person name="Strutt S.C."/>
            <person name="Probst A.J."/>
            <person name="Anantharaman K."/>
            <person name="Thomas B.C."/>
            <person name="Doudna J.A."/>
            <person name="Banfield J.F."/>
        </authorList>
    </citation>
    <scope>NUCLEOTIDE SEQUENCE</scope>
    <source>
        <strain evidence="1">ARMAN-4</strain>
    </source>
</reference>
<proteinExistence type="predicted"/>
<organism evidence="2 3">
    <name type="scientific">Candidatus Parvarchaeum acidiphilum ARMAN-4</name>
    <dbReference type="NCBI Taxonomy" id="662760"/>
    <lineage>
        <taxon>Archaea</taxon>
        <taxon>Candidatus Parvarchaeota</taxon>
        <taxon>Candidatus Parvarchaeum</taxon>
    </lineage>
</organism>
<accession>D2EGA2</accession>
<sequence length="100" mass="11684">MDQSNYISDSEIRGNVYNETVYNTFSYKNAGFKFLCDKVRGYPNGEFAAGFCIITPEKELKVPMENSFSHYLNAPDFDLDFKYLPEDDNQWTLSEIKLRK</sequence>
<gene>
    <name evidence="2" type="ORF">BJBARM4_0802</name>
</gene>
<name>D2EGA2_PARA4</name>
<dbReference type="EMBL" id="GG730070">
    <property type="protein sequence ID" value="EEZ92605.1"/>
    <property type="molecule type" value="Genomic_DNA"/>
</dbReference>
<reference evidence="2 3" key="1">
    <citation type="journal article" date="2010" name="Proc. Natl. Acad. Sci. U.S.A.">
        <title>Enigmatic, ultrasmall, uncultivated Archaea.</title>
        <authorList>
            <person name="Baker B.J."/>
            <person name="Comolli L.R."/>
            <person name="Dick G.J."/>
            <person name="Hauser L.J."/>
            <person name="Hyatt D."/>
            <person name="Dill B.D."/>
            <person name="Land M.L."/>
            <person name="Verberkmoes N.C."/>
            <person name="Hettich R.L."/>
            <person name="Banfield J.F."/>
        </authorList>
    </citation>
    <scope>NUCLEOTIDE SEQUENCE [LARGE SCALE GENOMIC DNA]</scope>
</reference>
<dbReference type="AlphaFoldDB" id="D2EGA2"/>
<evidence type="ECO:0000313" key="2">
    <source>
        <dbReference type="EMBL" id="EEZ92605.1"/>
    </source>
</evidence>
<dbReference type="EMBL" id="KY040241">
    <property type="protein sequence ID" value="APG80653.1"/>
    <property type="molecule type" value="Genomic_DNA"/>
</dbReference>
<evidence type="ECO:0000313" key="3">
    <source>
        <dbReference type="Proteomes" id="UP000009375"/>
    </source>
</evidence>
<protein>
    <submittedName>
        <fullName evidence="2">Uncharacterized protein</fullName>
    </submittedName>
</protein>
<evidence type="ECO:0000313" key="1">
    <source>
        <dbReference type="EMBL" id="APG80653.1"/>
    </source>
</evidence>